<sequence>MGFYEQISQYYDYIFPTGNEQVRFIKEVAGKPPKTILDIACGTGGYSLELAKQGYELTASDIDAEMVRQLRIKSETVGKPIESIQANMLDLESKIFCKFDVVFCIGNSIVHLKNLEQIKSFICSTHNLLNTGGSLILQIINFDRVLLKNIKSLPTITDESIGLTFERNYSYNKQQHSIYFNTKLTVDNKSFENEIPLYPLLEEELLQAVTDAGFKNVNLFGDFAGNAFDKYNSFMLVLWAR</sequence>
<dbReference type="AlphaFoldDB" id="A0A4U7JL72"/>
<dbReference type="OrthoDB" id="9791837at2"/>
<evidence type="ECO:0000313" key="5">
    <source>
        <dbReference type="Proteomes" id="UP000306409"/>
    </source>
</evidence>
<keyword evidence="5" id="KW-1185">Reference proteome</keyword>
<dbReference type="Pfam" id="PF13649">
    <property type="entry name" value="Methyltransf_25"/>
    <property type="match status" value="1"/>
</dbReference>
<dbReference type="GO" id="GO:0008168">
    <property type="term" value="F:methyltransferase activity"/>
    <property type="evidence" value="ECO:0007669"/>
    <property type="project" value="UniProtKB-KW"/>
</dbReference>
<organism evidence="4 5">
    <name type="scientific">Ruminiclostridium herbifermentans</name>
    <dbReference type="NCBI Taxonomy" id="2488810"/>
    <lineage>
        <taxon>Bacteria</taxon>
        <taxon>Bacillati</taxon>
        <taxon>Bacillota</taxon>
        <taxon>Clostridia</taxon>
        <taxon>Eubacteriales</taxon>
        <taxon>Oscillospiraceae</taxon>
        <taxon>Ruminiclostridium</taxon>
    </lineage>
</organism>
<dbReference type="GO" id="GO:0032259">
    <property type="term" value="P:methylation"/>
    <property type="evidence" value="ECO:0007669"/>
    <property type="project" value="UniProtKB-KW"/>
</dbReference>
<accession>A0A4U7JL72</accession>
<evidence type="ECO:0000256" key="2">
    <source>
        <dbReference type="ARBA" id="ARBA00022679"/>
    </source>
</evidence>
<dbReference type="CDD" id="cd02440">
    <property type="entry name" value="AdoMet_MTases"/>
    <property type="match status" value="1"/>
</dbReference>
<keyword evidence="1 4" id="KW-0489">Methyltransferase</keyword>
<reference evidence="4 5" key="1">
    <citation type="submission" date="2020-09" db="EMBL/GenBank/DDBJ databases">
        <title>Characterization and genome sequencing of Ruminiclostridium sp. nov. MA18.</title>
        <authorList>
            <person name="Rettenmaier R."/>
            <person name="Kowollik M.-L."/>
            <person name="Liebl W."/>
            <person name="Zverlov V."/>
        </authorList>
    </citation>
    <scope>NUCLEOTIDE SEQUENCE [LARGE SCALE GENOMIC DNA]</scope>
    <source>
        <strain evidence="4 5">MA18</strain>
    </source>
</reference>
<dbReference type="Proteomes" id="UP000306409">
    <property type="component" value="Chromosome"/>
</dbReference>
<dbReference type="Gene3D" id="2.20.25.110">
    <property type="entry name" value="S-adenosyl-L-methionine-dependent methyltransferases"/>
    <property type="match status" value="1"/>
</dbReference>
<gene>
    <name evidence="4" type="ORF">EHE19_013920</name>
</gene>
<proteinExistence type="predicted"/>
<evidence type="ECO:0000259" key="3">
    <source>
        <dbReference type="Pfam" id="PF13649"/>
    </source>
</evidence>
<dbReference type="RefSeq" id="WP_137696724.1">
    <property type="nucleotide sequence ID" value="NZ_CP061336.1"/>
</dbReference>
<evidence type="ECO:0000256" key="1">
    <source>
        <dbReference type="ARBA" id="ARBA00022603"/>
    </source>
</evidence>
<dbReference type="InterPro" id="IPR029063">
    <property type="entry name" value="SAM-dependent_MTases_sf"/>
</dbReference>
<dbReference type="EMBL" id="CP061336">
    <property type="protein sequence ID" value="QNU65977.1"/>
    <property type="molecule type" value="Genomic_DNA"/>
</dbReference>
<dbReference type="SUPFAM" id="SSF53335">
    <property type="entry name" value="S-adenosyl-L-methionine-dependent methyltransferases"/>
    <property type="match status" value="1"/>
</dbReference>
<protein>
    <submittedName>
        <fullName evidence="4">Class I SAM-dependent methyltransferase</fullName>
    </submittedName>
</protein>
<name>A0A4U7JL72_9FIRM</name>
<evidence type="ECO:0000313" key="4">
    <source>
        <dbReference type="EMBL" id="QNU65977.1"/>
    </source>
</evidence>
<dbReference type="InterPro" id="IPR041698">
    <property type="entry name" value="Methyltransf_25"/>
</dbReference>
<dbReference type="KEGG" id="rher:EHE19_013920"/>
<dbReference type="PANTHER" id="PTHR43861">
    <property type="entry name" value="TRANS-ACONITATE 2-METHYLTRANSFERASE-RELATED"/>
    <property type="match status" value="1"/>
</dbReference>
<dbReference type="PANTHER" id="PTHR43861:SF1">
    <property type="entry name" value="TRANS-ACONITATE 2-METHYLTRANSFERASE"/>
    <property type="match status" value="1"/>
</dbReference>
<keyword evidence="2 4" id="KW-0808">Transferase</keyword>
<feature type="domain" description="Methyltransferase" evidence="3">
    <location>
        <begin position="36"/>
        <end position="133"/>
    </location>
</feature>
<dbReference type="Gene3D" id="3.40.50.150">
    <property type="entry name" value="Vaccinia Virus protein VP39"/>
    <property type="match status" value="1"/>
</dbReference>